<evidence type="ECO:0000256" key="7">
    <source>
        <dbReference type="ARBA" id="ARBA00023033"/>
    </source>
</evidence>
<evidence type="ECO:0000256" key="3">
    <source>
        <dbReference type="ARBA" id="ARBA00022617"/>
    </source>
</evidence>
<dbReference type="PANTHER" id="PTHR46206:SF2">
    <property type="entry name" value="CYTOCHROME P450 MONOOXYGENASE AUSG-RELATED"/>
    <property type="match status" value="1"/>
</dbReference>
<name>A0A100IR40_ASPNG</name>
<keyword evidence="6 8" id="KW-0408">Iron</keyword>
<dbReference type="Pfam" id="PF00067">
    <property type="entry name" value="p450"/>
    <property type="match status" value="1"/>
</dbReference>
<dbReference type="InterPro" id="IPR017972">
    <property type="entry name" value="Cyt_P450_CS"/>
</dbReference>
<organism evidence="11 12">
    <name type="scientific">Aspergillus niger</name>
    <dbReference type="NCBI Taxonomy" id="5061"/>
    <lineage>
        <taxon>Eukaryota</taxon>
        <taxon>Fungi</taxon>
        <taxon>Dikarya</taxon>
        <taxon>Ascomycota</taxon>
        <taxon>Pezizomycotina</taxon>
        <taxon>Eurotiomycetes</taxon>
        <taxon>Eurotiomycetidae</taxon>
        <taxon>Eurotiales</taxon>
        <taxon>Aspergillaceae</taxon>
        <taxon>Aspergillus</taxon>
        <taxon>Aspergillus subgen. Circumdati</taxon>
    </lineage>
</organism>
<evidence type="ECO:0000256" key="4">
    <source>
        <dbReference type="ARBA" id="ARBA00022723"/>
    </source>
</evidence>
<dbReference type="GO" id="GO:0005506">
    <property type="term" value="F:iron ion binding"/>
    <property type="evidence" value="ECO:0007669"/>
    <property type="project" value="InterPro"/>
</dbReference>
<dbReference type="CDD" id="cd11041">
    <property type="entry name" value="CYP503A1-like"/>
    <property type="match status" value="1"/>
</dbReference>
<comment type="similarity">
    <text evidence="2 9">Belongs to the cytochrome P450 family.</text>
</comment>
<keyword evidence="4 8" id="KW-0479">Metal-binding</keyword>
<dbReference type="GO" id="GO:0004497">
    <property type="term" value="F:monooxygenase activity"/>
    <property type="evidence" value="ECO:0007669"/>
    <property type="project" value="UniProtKB-KW"/>
</dbReference>
<evidence type="ECO:0000256" key="1">
    <source>
        <dbReference type="ARBA" id="ARBA00001971"/>
    </source>
</evidence>
<evidence type="ECO:0000256" key="8">
    <source>
        <dbReference type="PIRSR" id="PIRSR602403-1"/>
    </source>
</evidence>
<evidence type="ECO:0000256" key="6">
    <source>
        <dbReference type="ARBA" id="ARBA00023004"/>
    </source>
</evidence>
<dbReference type="VEuPathDB" id="FungiDB:M747DRAFT_328633"/>
<dbReference type="PRINTS" id="PR00465">
    <property type="entry name" value="EP450IV"/>
</dbReference>
<dbReference type="GO" id="GO:0016705">
    <property type="term" value="F:oxidoreductase activity, acting on paired donors, with incorporation or reduction of molecular oxygen"/>
    <property type="evidence" value="ECO:0007669"/>
    <property type="project" value="InterPro"/>
</dbReference>
<dbReference type="InterPro" id="IPR002403">
    <property type="entry name" value="Cyt_P450_E_grp-IV"/>
</dbReference>
<dbReference type="VEuPathDB" id="FungiDB:An13g04080"/>
<dbReference type="EMBL" id="BCMY01000018">
    <property type="protein sequence ID" value="GAQ45811.1"/>
    <property type="molecule type" value="Genomic_DNA"/>
</dbReference>
<dbReference type="AlphaFoldDB" id="A0A100IR40"/>
<keyword evidence="10" id="KW-1133">Transmembrane helix</keyword>
<evidence type="ECO:0000256" key="9">
    <source>
        <dbReference type="RuleBase" id="RU000461"/>
    </source>
</evidence>
<dbReference type="VEuPathDB" id="FungiDB:ASPNIDRAFT2_44950"/>
<feature type="transmembrane region" description="Helical" evidence="10">
    <location>
        <begin position="12"/>
        <end position="30"/>
    </location>
</feature>
<dbReference type="Gene3D" id="1.10.630.10">
    <property type="entry name" value="Cytochrome P450"/>
    <property type="match status" value="1"/>
</dbReference>
<keyword evidence="10" id="KW-0812">Transmembrane</keyword>
<dbReference type="PANTHER" id="PTHR46206">
    <property type="entry name" value="CYTOCHROME P450"/>
    <property type="match status" value="1"/>
</dbReference>
<dbReference type="Proteomes" id="UP000068243">
    <property type="component" value="Unassembled WGS sequence"/>
</dbReference>
<dbReference type="InterPro" id="IPR036396">
    <property type="entry name" value="Cyt_P450_sf"/>
</dbReference>
<protein>
    <submittedName>
        <fullName evidence="11">Cytochrome P450</fullName>
    </submittedName>
</protein>
<comment type="caution">
    <text evidence="11">The sequence shown here is derived from an EMBL/GenBank/DDBJ whole genome shotgun (WGS) entry which is preliminary data.</text>
</comment>
<evidence type="ECO:0000313" key="11">
    <source>
        <dbReference type="EMBL" id="GAQ45811.1"/>
    </source>
</evidence>
<dbReference type="OrthoDB" id="1844152at2759"/>
<evidence type="ECO:0000256" key="5">
    <source>
        <dbReference type="ARBA" id="ARBA00023002"/>
    </source>
</evidence>
<gene>
    <name evidence="11" type="ORF">ABL_08472</name>
</gene>
<dbReference type="GO" id="GO:0020037">
    <property type="term" value="F:heme binding"/>
    <property type="evidence" value="ECO:0007669"/>
    <property type="project" value="InterPro"/>
</dbReference>
<dbReference type="GO" id="GO:0019748">
    <property type="term" value="P:secondary metabolic process"/>
    <property type="evidence" value="ECO:0007669"/>
    <property type="project" value="UniProtKB-ARBA"/>
</dbReference>
<dbReference type="OMA" id="PANWEIG"/>
<reference evidence="12" key="1">
    <citation type="journal article" date="2016" name="Genome Announc.">
        <title>Draft genome sequence of Aspergillus niger strain An76.</title>
        <authorList>
            <person name="Gong W."/>
            <person name="Cheng Z."/>
            <person name="Zhang H."/>
            <person name="Liu L."/>
            <person name="Gao P."/>
            <person name="Wang L."/>
        </authorList>
    </citation>
    <scope>NUCLEOTIDE SEQUENCE [LARGE SCALE GENOMIC DNA]</scope>
    <source>
        <strain evidence="12">An76</strain>
    </source>
</reference>
<feature type="binding site" description="axial binding residue" evidence="8">
    <location>
        <position position="446"/>
    </location>
    <ligand>
        <name>heme</name>
        <dbReference type="ChEBI" id="CHEBI:30413"/>
    </ligand>
    <ligandPart>
        <name>Fe</name>
        <dbReference type="ChEBI" id="CHEBI:18248"/>
    </ligandPart>
</feature>
<accession>A0A100IR40</accession>
<dbReference type="VEuPathDB" id="FungiDB:ATCC64974_26530"/>
<dbReference type="PROSITE" id="PS00086">
    <property type="entry name" value="CYTOCHROME_P450"/>
    <property type="match status" value="1"/>
</dbReference>
<keyword evidence="10" id="KW-0472">Membrane</keyword>
<dbReference type="InterPro" id="IPR001128">
    <property type="entry name" value="Cyt_P450"/>
</dbReference>
<evidence type="ECO:0000313" key="12">
    <source>
        <dbReference type="Proteomes" id="UP000068243"/>
    </source>
</evidence>
<keyword evidence="3 8" id="KW-0349">Heme</keyword>
<proteinExistence type="inferred from homology"/>
<keyword evidence="5 9" id="KW-0560">Oxidoreductase</keyword>
<comment type="cofactor">
    <cofactor evidence="1 8">
        <name>heme</name>
        <dbReference type="ChEBI" id="CHEBI:30413"/>
    </cofactor>
</comment>
<sequence>MSNYTEIIPPAYFLPGVCLTVASLLLLSLVQNAIHNLPYYRIPTVGTCRWPLLDRQSSLRFMSSARALIREGFEQGYTIFQAIFPHGPMLILHPKYVNEVIRHPSLSLEEAVKKVSLPVGDYPGFEAFRGTENHHILLDVINQKITRNLKQYTIPLAKETALTLEEHFGQPTEWKSYCFASEVPYIVARLSTLVFLGEEVCRNAEWLDISVNYTLDIFGAINALRKWPPILRPVIHWFLAPARKLRQRVQVARRIIQQEMERRQEEPKAREPDALDWLHEVAAGRPLDVTTAQIGLTLVTIHTTSNLLTNVIHDLAANPEYIPFLREEIQSVLEADGTFHKTSLTKLKLLDSVVKESQRLNPPGLTSLHRYAMEEITLSDGIVIPKGASLVVSAHTMQDESIYPNPHTYDGYRFYRKRQEPGQGNKHQLVMTSAEHYGFGHGIRACPGRFFAANEIKILLAHIIMKYDLRFPDGQSRPANWEIGQDLICDQTAQVLFRAR</sequence>
<keyword evidence="7 9" id="KW-0503">Monooxygenase</keyword>
<evidence type="ECO:0000256" key="10">
    <source>
        <dbReference type="SAM" id="Phobius"/>
    </source>
</evidence>
<dbReference type="SUPFAM" id="SSF48264">
    <property type="entry name" value="Cytochrome P450"/>
    <property type="match status" value="1"/>
</dbReference>
<evidence type="ECO:0000256" key="2">
    <source>
        <dbReference type="ARBA" id="ARBA00010617"/>
    </source>
</evidence>